<reference evidence="1" key="1">
    <citation type="journal article" date="2023" name="G3 (Bethesda)">
        <title>A reference genome for the long-term kleptoplast-retaining sea slug Elysia crispata morphotype clarki.</title>
        <authorList>
            <person name="Eastman K.E."/>
            <person name="Pendleton A.L."/>
            <person name="Shaikh M.A."/>
            <person name="Suttiyut T."/>
            <person name="Ogas R."/>
            <person name="Tomko P."/>
            <person name="Gavelis G."/>
            <person name="Widhalm J.R."/>
            <person name="Wisecaver J.H."/>
        </authorList>
    </citation>
    <scope>NUCLEOTIDE SEQUENCE</scope>
    <source>
        <strain evidence="1">ECLA1</strain>
    </source>
</reference>
<gene>
    <name evidence="1" type="ORF">RRG08_036005</name>
</gene>
<proteinExistence type="predicted"/>
<accession>A0AAE1AL13</accession>
<keyword evidence="2" id="KW-1185">Reference proteome</keyword>
<evidence type="ECO:0000313" key="1">
    <source>
        <dbReference type="EMBL" id="KAK3789712.1"/>
    </source>
</evidence>
<name>A0AAE1AL13_9GAST</name>
<evidence type="ECO:0000313" key="2">
    <source>
        <dbReference type="Proteomes" id="UP001283361"/>
    </source>
</evidence>
<dbReference type="Proteomes" id="UP001283361">
    <property type="component" value="Unassembled WGS sequence"/>
</dbReference>
<dbReference type="AlphaFoldDB" id="A0AAE1AL13"/>
<comment type="caution">
    <text evidence="1">The sequence shown here is derived from an EMBL/GenBank/DDBJ whole genome shotgun (WGS) entry which is preliminary data.</text>
</comment>
<organism evidence="1 2">
    <name type="scientific">Elysia crispata</name>
    <name type="common">lettuce slug</name>
    <dbReference type="NCBI Taxonomy" id="231223"/>
    <lineage>
        <taxon>Eukaryota</taxon>
        <taxon>Metazoa</taxon>
        <taxon>Spiralia</taxon>
        <taxon>Lophotrochozoa</taxon>
        <taxon>Mollusca</taxon>
        <taxon>Gastropoda</taxon>
        <taxon>Heterobranchia</taxon>
        <taxon>Euthyneura</taxon>
        <taxon>Panpulmonata</taxon>
        <taxon>Sacoglossa</taxon>
        <taxon>Placobranchoidea</taxon>
        <taxon>Plakobranchidae</taxon>
        <taxon>Elysia</taxon>
    </lineage>
</organism>
<sequence>MKSIEVGLDEPVVCEEQQMSVSSSSYIITDTTSQPQGRPQARNTVTERCVIGSKAEELLSRCPHLHVTRSLCSEPECLISLLGASFETFPSALSPSSSRCMLMRLVLPSAFVHITSSLSIDMKAGLSSGLRPGLELEEDETWSEEGLQVDVPV</sequence>
<dbReference type="EMBL" id="JAWDGP010001628">
    <property type="protein sequence ID" value="KAK3789712.1"/>
    <property type="molecule type" value="Genomic_DNA"/>
</dbReference>
<protein>
    <submittedName>
        <fullName evidence="1">Uncharacterized protein</fullName>
    </submittedName>
</protein>